<evidence type="ECO:0000256" key="2">
    <source>
        <dbReference type="ARBA" id="ARBA00022729"/>
    </source>
</evidence>
<comment type="similarity">
    <text evidence="5">Belongs to the Omp25/RopB family.</text>
</comment>
<reference evidence="8 9" key="1">
    <citation type="submission" date="2016-12" db="EMBL/GenBank/DDBJ databases">
        <title>Comparative genomics of Bartonella apis.</title>
        <authorList>
            <person name="Engel P."/>
        </authorList>
    </citation>
    <scope>NUCLEOTIDE SEQUENCE [LARGE SCALE GENOMIC DNA]</scope>
    <source>
        <strain evidence="8 9">PEB0149</strain>
    </source>
</reference>
<keyword evidence="2 6" id="KW-0732">Signal</keyword>
<dbReference type="GeneID" id="92990688"/>
<dbReference type="PANTHER" id="PTHR34001">
    <property type="entry name" value="BLL7405 PROTEIN"/>
    <property type="match status" value="1"/>
</dbReference>
<keyword evidence="3" id="KW-0472">Membrane</keyword>
<evidence type="ECO:0000256" key="4">
    <source>
        <dbReference type="ARBA" id="ARBA00023237"/>
    </source>
</evidence>
<evidence type="ECO:0000256" key="5">
    <source>
        <dbReference type="ARBA" id="ARBA00038306"/>
    </source>
</evidence>
<dbReference type="Pfam" id="PF13505">
    <property type="entry name" value="OMP_b-brl"/>
    <property type="match status" value="1"/>
</dbReference>
<dbReference type="InterPro" id="IPR051692">
    <property type="entry name" value="OMP-like"/>
</dbReference>
<comment type="subcellular location">
    <subcellularLocation>
        <location evidence="1">Cell outer membrane</location>
    </subcellularLocation>
</comment>
<comment type="caution">
    <text evidence="8">The sequence shown here is derived from an EMBL/GenBank/DDBJ whole genome shotgun (WGS) entry which is preliminary data.</text>
</comment>
<feature type="domain" description="Outer membrane protein beta-barrel" evidence="7">
    <location>
        <begin position="10"/>
        <end position="249"/>
    </location>
</feature>
<proteinExistence type="inferred from homology"/>
<evidence type="ECO:0000256" key="3">
    <source>
        <dbReference type="ARBA" id="ARBA00023136"/>
    </source>
</evidence>
<name>A0A1R0FCG2_9HYPH</name>
<dbReference type="Gene3D" id="2.40.160.20">
    <property type="match status" value="1"/>
</dbReference>
<evidence type="ECO:0000256" key="6">
    <source>
        <dbReference type="SAM" id="SignalP"/>
    </source>
</evidence>
<keyword evidence="9" id="KW-1185">Reference proteome</keyword>
<protein>
    <submittedName>
        <fullName evidence="8">Outer membrane immunogenic protein</fullName>
    </submittedName>
</protein>
<dbReference type="EMBL" id="LXYT01000001">
    <property type="protein sequence ID" value="OLY44687.1"/>
    <property type="molecule type" value="Genomic_DNA"/>
</dbReference>
<feature type="chain" id="PRO_5010207035" evidence="6">
    <location>
        <begin position="23"/>
        <end position="249"/>
    </location>
</feature>
<dbReference type="SUPFAM" id="SSF56925">
    <property type="entry name" value="OMPA-like"/>
    <property type="match status" value="1"/>
</dbReference>
<dbReference type="Proteomes" id="UP000187344">
    <property type="component" value="Unassembled WGS sequence"/>
</dbReference>
<organism evidence="8 9">
    <name type="scientific">Bartonella apis</name>
    <dbReference type="NCBI Taxonomy" id="1686310"/>
    <lineage>
        <taxon>Bacteria</taxon>
        <taxon>Pseudomonadati</taxon>
        <taxon>Pseudomonadota</taxon>
        <taxon>Alphaproteobacteria</taxon>
        <taxon>Hyphomicrobiales</taxon>
        <taxon>Bartonellaceae</taxon>
        <taxon>Bartonella</taxon>
    </lineage>
</organism>
<evidence type="ECO:0000313" key="9">
    <source>
        <dbReference type="Proteomes" id="UP000187344"/>
    </source>
</evidence>
<evidence type="ECO:0000256" key="1">
    <source>
        <dbReference type="ARBA" id="ARBA00004442"/>
    </source>
</evidence>
<accession>A0A1R0FCG2</accession>
<evidence type="ECO:0000259" key="7">
    <source>
        <dbReference type="Pfam" id="PF13505"/>
    </source>
</evidence>
<dbReference type="GO" id="GO:0009279">
    <property type="term" value="C:cell outer membrane"/>
    <property type="evidence" value="ECO:0007669"/>
    <property type="project" value="UniProtKB-SubCell"/>
</dbReference>
<dbReference type="PANTHER" id="PTHR34001:SF3">
    <property type="entry name" value="BLL7405 PROTEIN"/>
    <property type="match status" value="1"/>
</dbReference>
<gene>
    <name evidence="8" type="ORF">PEB0149_021620</name>
</gene>
<evidence type="ECO:0000313" key="8">
    <source>
        <dbReference type="EMBL" id="OLY44687.1"/>
    </source>
</evidence>
<dbReference type="AlphaFoldDB" id="A0A1R0FCG2"/>
<feature type="signal peptide" evidence="6">
    <location>
        <begin position="1"/>
        <end position="22"/>
    </location>
</feature>
<dbReference type="OrthoDB" id="9815357at2"/>
<sequence>MKIRYLIAASAAALTAASAAQAADVVANQEPAPVVAAPAFSWTGFYAGAQIGGSWSDTDLKGKYQGANGDWSRRQGFSPDPSGFIGGIYAGYNYDLGNNIVIGADTDWVWGDMDESDKRSYQFSDGSEFSLNGKLKEQWAGSTRARVGYAVDRWMPYIAGGVAYAKVDSHFRMKDASGNTIPGYSASDSDTLVGWTIGAGFDYAMTDHIILRAEYRYTDFGDEDYSKNNIKYNVDYKTNDFRVGVAYKF</sequence>
<keyword evidence="4" id="KW-0998">Cell outer membrane</keyword>
<dbReference type="RefSeq" id="WP_075869785.1">
    <property type="nucleotide sequence ID" value="NZ_CALYQA010000005.1"/>
</dbReference>
<dbReference type="InterPro" id="IPR011250">
    <property type="entry name" value="OMP/PagP_B-barrel"/>
</dbReference>
<dbReference type="InterPro" id="IPR027385">
    <property type="entry name" value="Beta-barrel_OMP"/>
</dbReference>